<protein>
    <submittedName>
        <fullName evidence="1">Uncharacterized protein</fullName>
    </submittedName>
</protein>
<dbReference type="AlphaFoldDB" id="A0A146G049"/>
<accession>A0A146G049</accession>
<dbReference type="EMBL" id="BCWF01000036">
    <property type="protein sequence ID" value="GAT30918.1"/>
    <property type="molecule type" value="Genomic_DNA"/>
</dbReference>
<organism evidence="1 2">
    <name type="scientific">Aspergillus kawachii</name>
    <name type="common">White koji mold</name>
    <name type="synonym">Aspergillus awamori var. kawachi</name>
    <dbReference type="NCBI Taxonomy" id="1069201"/>
    <lineage>
        <taxon>Eukaryota</taxon>
        <taxon>Fungi</taxon>
        <taxon>Dikarya</taxon>
        <taxon>Ascomycota</taxon>
        <taxon>Pezizomycotina</taxon>
        <taxon>Eurotiomycetes</taxon>
        <taxon>Eurotiomycetidae</taxon>
        <taxon>Eurotiales</taxon>
        <taxon>Aspergillaceae</taxon>
        <taxon>Aspergillus</taxon>
        <taxon>Aspergillus subgen. Circumdati</taxon>
    </lineage>
</organism>
<evidence type="ECO:0000313" key="1">
    <source>
        <dbReference type="EMBL" id="GAT30918.1"/>
    </source>
</evidence>
<reference evidence="2" key="2">
    <citation type="submission" date="2016-02" db="EMBL/GenBank/DDBJ databases">
        <title>Genome sequencing of Aspergillus luchuensis NBRC 4314.</title>
        <authorList>
            <person name="Yamada O."/>
        </authorList>
    </citation>
    <scope>NUCLEOTIDE SEQUENCE [LARGE SCALE GENOMIC DNA]</scope>
    <source>
        <strain evidence="2">RIB 2604</strain>
    </source>
</reference>
<reference evidence="1 2" key="1">
    <citation type="journal article" date="2016" name="DNA Res.">
        <title>Genome sequence of Aspergillus luchuensis NBRC 4314.</title>
        <authorList>
            <person name="Yamada O."/>
            <person name="Machida M."/>
            <person name="Hosoyama A."/>
            <person name="Goto M."/>
            <person name="Takahashi T."/>
            <person name="Futagami T."/>
            <person name="Yamagata Y."/>
            <person name="Takeuchi M."/>
            <person name="Kobayashi T."/>
            <person name="Koike H."/>
            <person name="Abe K."/>
            <person name="Asai K."/>
            <person name="Arita M."/>
            <person name="Fujita N."/>
            <person name="Fukuda K."/>
            <person name="Higa K."/>
            <person name="Horikawa H."/>
            <person name="Ishikawa T."/>
            <person name="Jinno K."/>
            <person name="Kato Y."/>
            <person name="Kirimura K."/>
            <person name="Mizutani O."/>
            <person name="Nakasone K."/>
            <person name="Sano M."/>
            <person name="Shiraishi Y."/>
            <person name="Tsukahara M."/>
            <person name="Gomi K."/>
        </authorList>
    </citation>
    <scope>NUCLEOTIDE SEQUENCE [LARGE SCALE GENOMIC DNA]</scope>
    <source>
        <strain evidence="1 2">RIB 2604</strain>
    </source>
</reference>
<dbReference type="VEuPathDB" id="FungiDB:ASPFODRAFT_46886"/>
<proteinExistence type="predicted"/>
<dbReference type="Proteomes" id="UP000075230">
    <property type="component" value="Unassembled WGS sequence"/>
</dbReference>
<comment type="caution">
    <text evidence="1">The sequence shown here is derived from an EMBL/GenBank/DDBJ whole genome shotgun (WGS) entry which is preliminary data.</text>
</comment>
<evidence type="ECO:0000313" key="2">
    <source>
        <dbReference type="Proteomes" id="UP000075230"/>
    </source>
</evidence>
<name>A0A146G049_ASPKA</name>
<sequence length="92" mass="10423">MTKGLNGALETFDVRYDNELAHQYYGEGERLTKTLQDVYKGKNLEFPKNFDSTQTTPPIYFMSVEAPDDVDVDGLRNVDVPSGLNVEILDFD</sequence>
<gene>
    <name evidence="1" type="ORF">RIB2604_03701270</name>
</gene>